<keyword evidence="3" id="KW-0645">Protease</keyword>
<evidence type="ECO:0000256" key="1">
    <source>
        <dbReference type="ARBA" id="ARBA00022801"/>
    </source>
</evidence>
<dbReference type="RefSeq" id="WP_073391878.1">
    <property type="nucleotide sequence ID" value="NZ_FQVU01000005.1"/>
</dbReference>
<dbReference type="Gene3D" id="3.40.50.1820">
    <property type="entry name" value="alpha/beta hydrolase"/>
    <property type="match status" value="1"/>
</dbReference>
<dbReference type="GO" id="GO:0006508">
    <property type="term" value="P:proteolysis"/>
    <property type="evidence" value="ECO:0007669"/>
    <property type="project" value="InterPro"/>
</dbReference>
<dbReference type="STRING" id="1206085.SAMN05443575_3717"/>
<dbReference type="InterPro" id="IPR001375">
    <property type="entry name" value="Peptidase_S9_cat"/>
</dbReference>
<dbReference type="SUPFAM" id="SSF53474">
    <property type="entry name" value="alpha/beta-Hydrolases"/>
    <property type="match status" value="1"/>
</dbReference>
<dbReference type="EMBL" id="FQVU01000005">
    <property type="protein sequence ID" value="SHH32505.1"/>
    <property type="molecule type" value="Genomic_DNA"/>
</dbReference>
<dbReference type="GO" id="GO:0004252">
    <property type="term" value="F:serine-type endopeptidase activity"/>
    <property type="evidence" value="ECO:0007669"/>
    <property type="project" value="TreeGrafter"/>
</dbReference>
<sequence length="629" mass="66134">MSPFAANELLTLPLTGVPALHPDGATVAVPVHVPAPDGRGMTVRLEVRRADRGPRVTAEADQPAFSPDGRTLACRTAVGRRIRVSAFPDGPVRLLDPAPVASFAWLDDTRLVALVETPAAADETGTYVDWLRYRKDGRSGALEPARELWLVPLSGPARPLATAPGSISAWAARGDRLVYCVEPLRSDDPAPGCDLHVVDLATGTDDVWWRSPVPLTAVALTGLGAHVVAVGNLPSGQSVDPPEPWRVTPDGGHRLFADADGVACERAIVSDGRAPGPAVLLQPVPGTDELLALDTDGDDVVLWLVDAAADRTATRRRLTPPGRSVTGFGAAQGRHVAVCLESATQPGELQLLPLDGGDVTALPGGASSWAAGWSFADAEALPATSADGLAVPSLLWRAGPGARPLVVRLHGGPHLAHGRVFDVETQVLVAAGYSVLMPSMRGSAGRGRDVRALSVGAWGRGDVADVHAAVDAAIACGAADPARLYLTGGSYGGFLVNSVLTGTDRFRAAVSERSVSNLVSKFGTSDNGFTTNRFELGTDILDDAAAVWERSPLASVDRIRTPLLLVHGEDDHRCPIEQSEQLFVALRRLGRDCAFLRIPGESHSLPSAGRPDRRVRRLAAIVGWLADHE</sequence>
<dbReference type="PANTHER" id="PTHR42776">
    <property type="entry name" value="SERINE PEPTIDASE S9 FAMILY MEMBER"/>
    <property type="match status" value="1"/>
</dbReference>
<keyword evidence="4" id="KW-1185">Reference proteome</keyword>
<dbReference type="OrthoDB" id="262125at2"/>
<dbReference type="InterPro" id="IPR029058">
    <property type="entry name" value="AB_hydrolase_fold"/>
</dbReference>
<dbReference type="Proteomes" id="UP000186132">
    <property type="component" value="Unassembled WGS sequence"/>
</dbReference>
<evidence type="ECO:0000259" key="2">
    <source>
        <dbReference type="Pfam" id="PF00326"/>
    </source>
</evidence>
<protein>
    <submittedName>
        <fullName evidence="3">Dipeptidyl aminopeptidase/acylaminoacyl peptidase</fullName>
    </submittedName>
</protein>
<dbReference type="GO" id="GO:0004177">
    <property type="term" value="F:aminopeptidase activity"/>
    <property type="evidence" value="ECO:0007669"/>
    <property type="project" value="UniProtKB-KW"/>
</dbReference>
<dbReference type="SUPFAM" id="SSF82171">
    <property type="entry name" value="DPP6 N-terminal domain-like"/>
    <property type="match status" value="1"/>
</dbReference>
<organism evidence="3 4">
    <name type="scientific">Jatrophihabitans endophyticus</name>
    <dbReference type="NCBI Taxonomy" id="1206085"/>
    <lineage>
        <taxon>Bacteria</taxon>
        <taxon>Bacillati</taxon>
        <taxon>Actinomycetota</taxon>
        <taxon>Actinomycetes</taxon>
        <taxon>Jatrophihabitantales</taxon>
        <taxon>Jatrophihabitantaceae</taxon>
        <taxon>Jatrophihabitans</taxon>
    </lineage>
</organism>
<evidence type="ECO:0000313" key="3">
    <source>
        <dbReference type="EMBL" id="SHH32505.1"/>
    </source>
</evidence>
<evidence type="ECO:0000313" key="4">
    <source>
        <dbReference type="Proteomes" id="UP000186132"/>
    </source>
</evidence>
<keyword evidence="1" id="KW-0378">Hydrolase</keyword>
<dbReference type="Pfam" id="PF00326">
    <property type="entry name" value="Peptidase_S9"/>
    <property type="match status" value="1"/>
</dbReference>
<gene>
    <name evidence="3" type="ORF">SAMN05443575_3717</name>
</gene>
<feature type="domain" description="Peptidase S9 prolyl oligopeptidase catalytic" evidence="2">
    <location>
        <begin position="421"/>
        <end position="627"/>
    </location>
</feature>
<name>A0A1M5S234_9ACTN</name>
<keyword evidence="3" id="KW-0031">Aminopeptidase</keyword>
<accession>A0A1M5S234</accession>
<reference evidence="3 4" key="1">
    <citation type="submission" date="2016-11" db="EMBL/GenBank/DDBJ databases">
        <authorList>
            <person name="Jaros S."/>
            <person name="Januszkiewicz K."/>
            <person name="Wedrychowicz H."/>
        </authorList>
    </citation>
    <scope>NUCLEOTIDE SEQUENCE [LARGE SCALE GENOMIC DNA]</scope>
    <source>
        <strain evidence="3 4">DSM 45627</strain>
    </source>
</reference>
<proteinExistence type="predicted"/>
<dbReference type="PANTHER" id="PTHR42776:SF27">
    <property type="entry name" value="DIPEPTIDYL PEPTIDASE FAMILY MEMBER 6"/>
    <property type="match status" value="1"/>
</dbReference>
<dbReference type="AlphaFoldDB" id="A0A1M5S234"/>